<dbReference type="EMBL" id="JH711586">
    <property type="protein sequence ID" value="EIW76362.1"/>
    <property type="molecule type" value="Genomic_DNA"/>
</dbReference>
<dbReference type="AlphaFoldDB" id="A0A5M3MAQ5"/>
<dbReference type="GO" id="GO:0005634">
    <property type="term" value="C:nucleus"/>
    <property type="evidence" value="ECO:0007669"/>
    <property type="project" value="TreeGrafter"/>
</dbReference>
<feature type="region of interest" description="Disordered" evidence="2">
    <location>
        <begin position="850"/>
        <end position="886"/>
    </location>
</feature>
<feature type="compositionally biased region" description="Polar residues" evidence="2">
    <location>
        <begin position="1"/>
        <end position="11"/>
    </location>
</feature>
<dbReference type="GO" id="GO:0006361">
    <property type="term" value="P:transcription initiation at RNA polymerase I promoter"/>
    <property type="evidence" value="ECO:0007669"/>
    <property type="project" value="InterPro"/>
</dbReference>
<proteinExistence type="inferred from homology"/>
<name>A0A5M3MAQ5_CONPW</name>
<evidence type="ECO:0000256" key="2">
    <source>
        <dbReference type="SAM" id="MobiDB-lite"/>
    </source>
</evidence>
<feature type="region of interest" description="Disordered" evidence="2">
    <location>
        <begin position="391"/>
        <end position="433"/>
    </location>
</feature>
<keyword evidence="3" id="KW-0648">Protein biosynthesis</keyword>
<evidence type="ECO:0000256" key="1">
    <source>
        <dbReference type="ARBA" id="ARBA00010098"/>
    </source>
</evidence>
<organism evidence="3 4">
    <name type="scientific">Coniophora puteana (strain RWD-64-598)</name>
    <name type="common">Brown rot fungus</name>
    <dbReference type="NCBI Taxonomy" id="741705"/>
    <lineage>
        <taxon>Eukaryota</taxon>
        <taxon>Fungi</taxon>
        <taxon>Dikarya</taxon>
        <taxon>Basidiomycota</taxon>
        <taxon>Agaricomycotina</taxon>
        <taxon>Agaricomycetes</taxon>
        <taxon>Agaricomycetidae</taxon>
        <taxon>Boletales</taxon>
        <taxon>Coniophorineae</taxon>
        <taxon>Coniophoraceae</taxon>
        <taxon>Coniophora</taxon>
    </lineage>
</organism>
<dbReference type="PANTHER" id="PTHR12790">
    <property type="entry name" value="TRANSCRIPTION INITIATION FACTOR IA RRN3"/>
    <property type="match status" value="1"/>
</dbReference>
<reference evidence="4" key="1">
    <citation type="journal article" date="2012" name="Science">
        <title>The Paleozoic origin of enzymatic lignin decomposition reconstructed from 31 fungal genomes.</title>
        <authorList>
            <person name="Floudas D."/>
            <person name="Binder M."/>
            <person name="Riley R."/>
            <person name="Barry K."/>
            <person name="Blanchette R.A."/>
            <person name="Henrissat B."/>
            <person name="Martinez A.T."/>
            <person name="Otillar R."/>
            <person name="Spatafora J.W."/>
            <person name="Yadav J.S."/>
            <person name="Aerts A."/>
            <person name="Benoit I."/>
            <person name="Boyd A."/>
            <person name="Carlson A."/>
            <person name="Copeland A."/>
            <person name="Coutinho P.M."/>
            <person name="de Vries R.P."/>
            <person name="Ferreira P."/>
            <person name="Findley K."/>
            <person name="Foster B."/>
            <person name="Gaskell J."/>
            <person name="Glotzer D."/>
            <person name="Gorecki P."/>
            <person name="Heitman J."/>
            <person name="Hesse C."/>
            <person name="Hori C."/>
            <person name="Igarashi K."/>
            <person name="Jurgens J.A."/>
            <person name="Kallen N."/>
            <person name="Kersten P."/>
            <person name="Kohler A."/>
            <person name="Kuees U."/>
            <person name="Kumar T.K.A."/>
            <person name="Kuo A."/>
            <person name="LaButti K."/>
            <person name="Larrondo L.F."/>
            <person name="Lindquist E."/>
            <person name="Ling A."/>
            <person name="Lombard V."/>
            <person name="Lucas S."/>
            <person name="Lundell T."/>
            <person name="Martin R."/>
            <person name="McLaughlin D.J."/>
            <person name="Morgenstern I."/>
            <person name="Morin E."/>
            <person name="Murat C."/>
            <person name="Nagy L.G."/>
            <person name="Nolan M."/>
            <person name="Ohm R.A."/>
            <person name="Patyshakuliyeva A."/>
            <person name="Rokas A."/>
            <person name="Ruiz-Duenas F.J."/>
            <person name="Sabat G."/>
            <person name="Salamov A."/>
            <person name="Samejima M."/>
            <person name="Schmutz J."/>
            <person name="Slot J.C."/>
            <person name="St John F."/>
            <person name="Stenlid J."/>
            <person name="Sun H."/>
            <person name="Sun S."/>
            <person name="Syed K."/>
            <person name="Tsang A."/>
            <person name="Wiebenga A."/>
            <person name="Young D."/>
            <person name="Pisabarro A."/>
            <person name="Eastwood D.C."/>
            <person name="Martin F."/>
            <person name="Cullen D."/>
            <person name="Grigoriev I.V."/>
            <person name="Hibbett D.S."/>
        </authorList>
    </citation>
    <scope>NUCLEOTIDE SEQUENCE [LARGE SCALE GENOMIC DNA]</scope>
    <source>
        <strain evidence="4">RWD-64-598 SS2</strain>
    </source>
</reference>
<gene>
    <name evidence="3" type="ORF">CONPUDRAFT_168921</name>
</gene>
<sequence length="886" mass="96055">MDPHSTRSQFNRRPPKAGPLPSATRYMEPPSKISLEKFAKSASSGKPKAKSPSAGADPSSPLFTSRPIATNSRIKQDEQFKKDMYLAYINKALQDRLNGDSKGFDDLIDQFSPKNLSGNAPVPASQLRLWLVALSHVLSRLERRHAPLVEAIVNMPWTTMDAAFVKSYTMFIGMLLSARPEYLSLVLARIAQGFTHQSGLQAINVADANSSASPITRRVVYDRLHYLLNHLLNLIPTLPNTLQPILVRNFPHKRQPQVAHVTYIRNILRIMEYCAELADRILATIIERAIQVDVEIQVELEELEELEDQQGYGDVFELDPFDTIVGQDASDSDSEDGSDTGDFDDISSDEDDADSDGPELTTDAAHIHAMVGKLDAILKLIFDHFSKIHTAADHPPSPSSSSPPESSPLPPLPSLPDTPITHHSRARTNSVSSTITATPIVATTATVNGHNPDTIIKEADSPRPASPLDAEHSHALRTAQFHTLLGIFDRTILHTFKSRYTQFLLFWYTSLSPEFADLFQGLLVEKALYGASSGAGAGASGAGAGTGTSVPAVTRAVAASYIASFVSRATFVDRDGAREVTGVLCRFLAAHLEWVEATIAAGGEMPGMAHHTVFYAVTQAVFLIFCFRWRDLREDGIEGEGEGESAREEGRRGGTGARWKGSWMPELGIVQRAITSPLNPLKVCSPGVVQQFARVAQATDFIYCYSILEANKRSEYASQQTPTQPQSSSAAHPASQPQPMITTIPGLAFNTSHHHAELNSFFPFDPYKLPRSAPYIASVYREWASVAIDDEDEDEDEDEEGDDEADAGERAHHPSSVDDDDFAAIPGGEPMSLGVSLGVPTINIPGVPLPNGASAHENGDGEGVADGLGESFGGMSISPAGPLKRV</sequence>
<feature type="compositionally biased region" description="Acidic residues" evidence="2">
    <location>
        <begin position="789"/>
        <end position="806"/>
    </location>
</feature>
<feature type="compositionally biased region" description="Low complexity" evidence="2">
    <location>
        <begin position="40"/>
        <end position="61"/>
    </location>
</feature>
<dbReference type="RefSeq" id="XP_007773595.1">
    <property type="nucleotide sequence ID" value="XM_007775405.1"/>
</dbReference>
<feature type="region of interest" description="Disordered" evidence="2">
    <location>
        <begin position="1"/>
        <end position="74"/>
    </location>
</feature>
<dbReference type="InterPro" id="IPR007991">
    <property type="entry name" value="RNA_pol_I_trans_ini_fac_RRN3"/>
</dbReference>
<protein>
    <submittedName>
        <fullName evidence="3">RNA polymerase I-specific transcription initiation factor RRN3</fullName>
    </submittedName>
</protein>
<accession>A0A5M3MAQ5</accession>
<comment type="caution">
    <text evidence="3">The sequence shown here is derived from an EMBL/GenBank/DDBJ whole genome shotgun (WGS) entry which is preliminary data.</text>
</comment>
<feature type="region of interest" description="Disordered" evidence="2">
    <location>
        <begin position="446"/>
        <end position="470"/>
    </location>
</feature>
<feature type="region of interest" description="Disordered" evidence="2">
    <location>
        <begin position="716"/>
        <end position="744"/>
    </location>
</feature>
<dbReference type="Pfam" id="PF05327">
    <property type="entry name" value="RRN3"/>
    <property type="match status" value="1"/>
</dbReference>
<comment type="similarity">
    <text evidence="1">Belongs to the RRN3 family.</text>
</comment>
<feature type="region of interest" description="Disordered" evidence="2">
    <location>
        <begin position="324"/>
        <end position="360"/>
    </location>
</feature>
<keyword evidence="3" id="KW-0396">Initiation factor</keyword>
<dbReference type="KEGG" id="cput:CONPUDRAFT_168921"/>
<evidence type="ECO:0000313" key="4">
    <source>
        <dbReference type="Proteomes" id="UP000053558"/>
    </source>
</evidence>
<feature type="compositionally biased region" description="Basic and acidic residues" evidence="2">
    <location>
        <begin position="807"/>
        <end position="816"/>
    </location>
</feature>
<feature type="compositionally biased region" description="Pro residues" evidence="2">
    <location>
        <begin position="405"/>
        <end position="416"/>
    </location>
</feature>
<dbReference type="GO" id="GO:0003743">
    <property type="term" value="F:translation initiation factor activity"/>
    <property type="evidence" value="ECO:0007669"/>
    <property type="project" value="UniProtKB-KW"/>
</dbReference>
<dbReference type="GeneID" id="19206104"/>
<dbReference type="GO" id="GO:0001042">
    <property type="term" value="F:RNA polymerase I core binding"/>
    <property type="evidence" value="ECO:0007669"/>
    <property type="project" value="TreeGrafter"/>
</dbReference>
<dbReference type="Proteomes" id="UP000053558">
    <property type="component" value="Unassembled WGS sequence"/>
</dbReference>
<feature type="compositionally biased region" description="Gly residues" evidence="2">
    <location>
        <begin position="861"/>
        <end position="872"/>
    </location>
</feature>
<keyword evidence="4" id="KW-1185">Reference proteome</keyword>
<dbReference type="PANTHER" id="PTHR12790:SF0">
    <property type="entry name" value="RNA POLYMERASE I-SPECIFIC TRANSCRIPTION INITIATION FACTOR RRN3-RELATED"/>
    <property type="match status" value="1"/>
</dbReference>
<feature type="compositionally biased region" description="Acidic residues" evidence="2">
    <location>
        <begin position="330"/>
        <end position="357"/>
    </location>
</feature>
<dbReference type="OMA" id="EHSILNT"/>
<feature type="region of interest" description="Disordered" evidence="2">
    <location>
        <begin position="789"/>
        <end position="829"/>
    </location>
</feature>
<dbReference type="GO" id="GO:0001181">
    <property type="term" value="F:RNA polymerase I general transcription initiation factor activity"/>
    <property type="evidence" value="ECO:0007669"/>
    <property type="project" value="InterPro"/>
</dbReference>
<evidence type="ECO:0000313" key="3">
    <source>
        <dbReference type="EMBL" id="EIW76362.1"/>
    </source>
</evidence>
<feature type="compositionally biased region" description="Low complexity" evidence="2">
    <location>
        <begin position="717"/>
        <end position="739"/>
    </location>
</feature>
<feature type="region of interest" description="Disordered" evidence="2">
    <location>
        <begin position="637"/>
        <end position="657"/>
    </location>
</feature>
<dbReference type="OrthoDB" id="26970at2759"/>